<dbReference type="AlphaFoldDB" id="A0AAP8NM00"/>
<comment type="caution">
    <text evidence="2">The sequence shown here is derived from an EMBL/GenBank/DDBJ whole genome shotgun (WGS) entry which is preliminary data.</text>
</comment>
<dbReference type="SUPFAM" id="SSF48371">
    <property type="entry name" value="ARM repeat"/>
    <property type="match status" value="1"/>
</dbReference>
<gene>
    <name evidence="2" type="ORF">CXU09_04695</name>
</gene>
<proteinExistence type="predicted"/>
<sequence length="562" mass="61829">MMEIGADGSFLHIFAGYMVRGKLGRQVLQKNEKRAYWSPVNLNCPQCKRHINVPSSAEGSMVNCSKCGHEFLCDREKLIPKKPFAKAKKAVSVHSPKDRREAIQSALVETGLIQLVCLCASLAVAAGCVWIFYNASSEMDGTFFLSMLQQPQQKAFALFFACLAGGLMACAGRRHKIVFILLGVLVAGGIASLPFVYPVKVNPSLLGGHEEGSAGEEDVSGFTSMGLEQLPSKNASVQNYGAGDLKPLFSAIDRKESQGVLGVWVVGVNAANRDMVKAYLKRMTQSEDEPIFYDRKGTGGGLFVITPTPITFKEFVEVAGKMGKVSLQDKERFFVEVILNRDRFEARPASAALQDERHQYFVLANLKELSCLDIRRVIAAAKRLSAVNPDKMRGEVSSRLVELLREPWGRDAEYVTALASALVVWAEPDHEEAQRVVDYVATELKKADCEIPASLIRFLLHGSEKRSLALLLEEWKKDPQKWEDECKAAGPTGEADIIRSLNESDDFVLKRSAARILGEIGSEASLSALKAFTHDADNELRLCAELSVNLIEKRLGIDSSAR</sequence>
<evidence type="ECO:0000256" key="1">
    <source>
        <dbReference type="SAM" id="Phobius"/>
    </source>
</evidence>
<dbReference type="Proteomes" id="UP000235914">
    <property type="component" value="Unassembled WGS sequence"/>
</dbReference>
<dbReference type="InterPro" id="IPR011989">
    <property type="entry name" value="ARM-like"/>
</dbReference>
<name>A0AAP8NM00_9BACT</name>
<feature type="transmembrane region" description="Helical" evidence="1">
    <location>
        <begin position="106"/>
        <end position="133"/>
    </location>
</feature>
<dbReference type="EMBL" id="PJKN01000002">
    <property type="protein sequence ID" value="PNC56877.1"/>
    <property type="molecule type" value="Genomic_DNA"/>
</dbReference>
<protein>
    <recommendedName>
        <fullName evidence="4">HEAT repeat domain-containing protein</fullName>
    </recommendedName>
</protein>
<keyword evidence="1" id="KW-1133">Transmembrane helix</keyword>
<feature type="transmembrane region" description="Helical" evidence="1">
    <location>
        <begin position="153"/>
        <end position="170"/>
    </location>
</feature>
<feature type="transmembrane region" description="Helical" evidence="1">
    <location>
        <begin position="177"/>
        <end position="197"/>
    </location>
</feature>
<organism evidence="2 3">
    <name type="scientific">Akkermansia muciniphila</name>
    <dbReference type="NCBI Taxonomy" id="239935"/>
    <lineage>
        <taxon>Bacteria</taxon>
        <taxon>Pseudomonadati</taxon>
        <taxon>Verrucomicrobiota</taxon>
        <taxon>Verrucomicrobiia</taxon>
        <taxon>Verrucomicrobiales</taxon>
        <taxon>Akkermansiaceae</taxon>
        <taxon>Akkermansia</taxon>
    </lineage>
</organism>
<keyword evidence="1" id="KW-0472">Membrane</keyword>
<reference evidence="2 3" key="1">
    <citation type="journal article" date="2017" name="BMC Genomics">
        <title>Genome sequencing of 39 Akkermansia muciniphila isolates reveals its population structure, genomic and functional diverisity, and global distribution in mammalian gut microbiotas.</title>
        <authorList>
            <person name="Guo X."/>
            <person name="Li S."/>
            <person name="Zhang J."/>
            <person name="Wu F."/>
            <person name="Li X."/>
            <person name="Wu D."/>
            <person name="Zhang M."/>
            <person name="Ou Z."/>
            <person name="Jie Z."/>
            <person name="Yan Q."/>
            <person name="Li P."/>
            <person name="Yi J."/>
            <person name="Peng Y."/>
        </authorList>
    </citation>
    <scope>NUCLEOTIDE SEQUENCE [LARGE SCALE GENOMIC DNA]</scope>
    <source>
        <strain evidence="2 3">GP43</strain>
    </source>
</reference>
<dbReference type="InterPro" id="IPR016024">
    <property type="entry name" value="ARM-type_fold"/>
</dbReference>
<keyword evidence="1" id="KW-0812">Transmembrane</keyword>
<evidence type="ECO:0000313" key="3">
    <source>
        <dbReference type="Proteomes" id="UP000235914"/>
    </source>
</evidence>
<dbReference type="Gene3D" id="1.25.10.10">
    <property type="entry name" value="Leucine-rich Repeat Variant"/>
    <property type="match status" value="1"/>
</dbReference>
<accession>A0AAP8NM00</accession>
<evidence type="ECO:0008006" key="4">
    <source>
        <dbReference type="Google" id="ProtNLM"/>
    </source>
</evidence>
<dbReference type="Gene3D" id="2.20.28.160">
    <property type="match status" value="1"/>
</dbReference>
<evidence type="ECO:0000313" key="2">
    <source>
        <dbReference type="EMBL" id="PNC56877.1"/>
    </source>
</evidence>